<dbReference type="SUPFAM" id="SSF57667">
    <property type="entry name" value="beta-beta-alpha zinc fingers"/>
    <property type="match status" value="3"/>
</dbReference>
<evidence type="ECO:0000256" key="3">
    <source>
        <dbReference type="ARBA" id="ARBA00006991"/>
    </source>
</evidence>
<keyword evidence="9" id="KW-0238">DNA-binding</keyword>
<dbReference type="GO" id="GO:0006357">
    <property type="term" value="P:regulation of transcription by RNA polymerase II"/>
    <property type="evidence" value="ECO:0000318"/>
    <property type="project" value="GO_Central"/>
</dbReference>
<dbReference type="SUPFAM" id="SSF109640">
    <property type="entry name" value="KRAB domain (Kruppel-associated box)"/>
    <property type="match status" value="1"/>
</dbReference>
<keyword evidence="6 12" id="KW-0863">Zinc-finger</keyword>
<feature type="domain" description="KRAB" evidence="14">
    <location>
        <begin position="122"/>
        <end position="195"/>
    </location>
</feature>
<dbReference type="InterPro" id="IPR001909">
    <property type="entry name" value="KRAB"/>
</dbReference>
<dbReference type="Pfam" id="PF01352">
    <property type="entry name" value="KRAB"/>
    <property type="match status" value="1"/>
</dbReference>
<evidence type="ECO:0000256" key="5">
    <source>
        <dbReference type="ARBA" id="ARBA00022737"/>
    </source>
</evidence>
<evidence type="ECO:0000313" key="15">
    <source>
        <dbReference type="Ensembl" id="ENSMODP00000006361.3"/>
    </source>
</evidence>
<evidence type="ECO:0000259" key="13">
    <source>
        <dbReference type="PROSITE" id="PS50157"/>
    </source>
</evidence>
<dbReference type="Gene3D" id="3.30.160.60">
    <property type="entry name" value="Classic Zinc Finger"/>
    <property type="match status" value="4"/>
</dbReference>
<evidence type="ECO:0000256" key="10">
    <source>
        <dbReference type="ARBA" id="ARBA00023163"/>
    </source>
</evidence>
<dbReference type="Pfam" id="PF00096">
    <property type="entry name" value="zf-C2H2"/>
    <property type="match status" value="4"/>
</dbReference>
<dbReference type="FunFam" id="3.30.160.60:FF:003795">
    <property type="match status" value="1"/>
</dbReference>
<comment type="subcellular location">
    <subcellularLocation>
        <location evidence="2">Nucleus</location>
    </subcellularLocation>
</comment>
<dbReference type="GeneTree" id="ENSGT00940000153582"/>
<dbReference type="GO" id="GO:0045892">
    <property type="term" value="P:negative regulation of DNA-templated transcription"/>
    <property type="evidence" value="ECO:0007669"/>
    <property type="project" value="UniProtKB-ARBA"/>
</dbReference>
<evidence type="ECO:0000256" key="11">
    <source>
        <dbReference type="ARBA" id="ARBA00023242"/>
    </source>
</evidence>
<dbReference type="FunFam" id="3.30.160.60:FF:000537">
    <property type="entry name" value="Zinc finger with KRAB and SCAN domains 7"/>
    <property type="match status" value="1"/>
</dbReference>
<comment type="similarity">
    <text evidence="3">Belongs to the krueppel C2H2-type zinc-finger protein family.</text>
</comment>
<dbReference type="SMART" id="SM00355">
    <property type="entry name" value="ZnF_C2H2"/>
    <property type="match status" value="4"/>
</dbReference>
<comment type="function">
    <text evidence="1">May be involved in transcriptional regulation.</text>
</comment>
<evidence type="ECO:0000256" key="4">
    <source>
        <dbReference type="ARBA" id="ARBA00022723"/>
    </source>
</evidence>
<dbReference type="InParanoid" id="H9H659"/>
<keyword evidence="16" id="KW-1185">Reference proteome</keyword>
<reference evidence="15" key="1">
    <citation type="journal article" date="2007" name="Nature">
        <title>Genome of the marsupial Monodelphis domestica reveals innovation in non-coding sequences.</title>
        <authorList>
            <person name="Mikkelsen T.S."/>
            <person name="Wakefield M.J."/>
            <person name="Aken B."/>
            <person name="Amemiya C.T."/>
            <person name="Chang J.L."/>
            <person name="Duke S."/>
            <person name="Garber M."/>
            <person name="Gentles A.J."/>
            <person name="Goodstadt L."/>
            <person name="Heger A."/>
            <person name="Jurka J."/>
            <person name="Kamal M."/>
            <person name="Mauceli E."/>
            <person name="Searle S.M."/>
            <person name="Sharpe T."/>
            <person name="Baker M.L."/>
            <person name="Batzer M.A."/>
            <person name="Benos P.V."/>
            <person name="Belov K."/>
            <person name="Clamp M."/>
            <person name="Cook A."/>
            <person name="Cuff J."/>
            <person name="Das R."/>
            <person name="Davidow L."/>
            <person name="Deakin J.E."/>
            <person name="Fazzari M.J."/>
            <person name="Glass J.L."/>
            <person name="Grabherr M."/>
            <person name="Greally J.M."/>
            <person name="Gu W."/>
            <person name="Hore T.A."/>
            <person name="Huttley G.A."/>
            <person name="Kleber M."/>
            <person name="Jirtle R.L."/>
            <person name="Koina E."/>
            <person name="Lee J.T."/>
            <person name="Mahony S."/>
            <person name="Marra M.A."/>
            <person name="Miller R.D."/>
            <person name="Nicholls R.D."/>
            <person name="Oda M."/>
            <person name="Papenfuss A.T."/>
            <person name="Parra Z.E."/>
            <person name="Pollock D.D."/>
            <person name="Ray D.A."/>
            <person name="Schein J.E."/>
            <person name="Speed T.P."/>
            <person name="Thompson K."/>
            <person name="VandeBerg J.L."/>
            <person name="Wade C.M."/>
            <person name="Walker J.A."/>
            <person name="Waters P.D."/>
            <person name="Webber C."/>
            <person name="Weidman J.R."/>
            <person name="Xie X."/>
            <person name="Zody M.C."/>
            <person name="Baldwin J."/>
            <person name="Abdouelleil A."/>
            <person name="Abdulkadir J."/>
            <person name="Abebe A."/>
            <person name="Abera B."/>
            <person name="Abreu J."/>
            <person name="Acer S.C."/>
            <person name="Aftuck L."/>
            <person name="Alexander A."/>
            <person name="An P."/>
            <person name="Anderson E."/>
            <person name="Anderson S."/>
            <person name="Arachi H."/>
            <person name="Azer M."/>
            <person name="Bachantsang P."/>
            <person name="Barry A."/>
            <person name="Bayul T."/>
            <person name="Berlin A."/>
            <person name="Bessette D."/>
            <person name="Bloom T."/>
            <person name="Bloom T."/>
            <person name="Boguslavskiy L."/>
            <person name="Bonnet C."/>
            <person name="Boukhgalter B."/>
            <person name="Bourzgui I."/>
            <person name="Brown A."/>
            <person name="Cahill P."/>
            <person name="Channer S."/>
            <person name="Cheshatsang Y."/>
            <person name="Chuda L."/>
            <person name="Citroen M."/>
            <person name="Collymore A."/>
            <person name="Cooke P."/>
            <person name="Costello M."/>
            <person name="D'Aco K."/>
            <person name="Daza R."/>
            <person name="De Haan G."/>
            <person name="DeGray S."/>
            <person name="DeMaso C."/>
            <person name="Dhargay N."/>
            <person name="Dooley K."/>
            <person name="Dooley E."/>
            <person name="Doricent M."/>
            <person name="Dorje P."/>
            <person name="Dorjee K."/>
            <person name="Dupes A."/>
            <person name="Elong R."/>
            <person name="Falk J."/>
            <person name="Farina A."/>
            <person name="Faro S."/>
            <person name="Ferguson D."/>
            <person name="Fisher S."/>
            <person name="Foley C.D."/>
            <person name="Franke A."/>
            <person name="Friedrich D."/>
            <person name="Gadbois L."/>
            <person name="Gearin G."/>
            <person name="Gearin C.R."/>
            <person name="Giannoukos G."/>
            <person name="Goode T."/>
            <person name="Graham J."/>
            <person name="Grandbois E."/>
            <person name="Grewal S."/>
            <person name="Gyaltsen K."/>
            <person name="Hafez N."/>
            <person name="Hagos B."/>
            <person name="Hall J."/>
            <person name="Henson C."/>
            <person name="Hollinger A."/>
            <person name="Honan T."/>
            <person name="Huard M.D."/>
            <person name="Hughes L."/>
            <person name="Hurhula B."/>
            <person name="Husby M.E."/>
            <person name="Kamat A."/>
            <person name="Kanga B."/>
            <person name="Kashin S."/>
            <person name="Khazanovich D."/>
            <person name="Kisner P."/>
            <person name="Lance K."/>
            <person name="Lara M."/>
            <person name="Lee W."/>
            <person name="Lennon N."/>
            <person name="Letendre F."/>
            <person name="LeVine R."/>
            <person name="Lipovsky A."/>
            <person name="Liu X."/>
            <person name="Liu J."/>
            <person name="Liu S."/>
            <person name="Lokyitsang T."/>
            <person name="Lokyitsang Y."/>
            <person name="Lubonja R."/>
            <person name="Lui A."/>
            <person name="MacDonald P."/>
            <person name="Magnisalis V."/>
            <person name="Maru K."/>
            <person name="Matthews C."/>
            <person name="McCusker W."/>
            <person name="McDonough S."/>
            <person name="Mehta T."/>
            <person name="Meldrim J."/>
            <person name="Meneus L."/>
            <person name="Mihai O."/>
            <person name="Mihalev A."/>
            <person name="Mihova T."/>
            <person name="Mittelman R."/>
            <person name="Mlenga V."/>
            <person name="Montmayeur A."/>
            <person name="Mulrain L."/>
            <person name="Navidi A."/>
            <person name="Naylor J."/>
            <person name="Negash T."/>
            <person name="Nguyen T."/>
            <person name="Nguyen N."/>
            <person name="Nicol R."/>
            <person name="Norbu C."/>
            <person name="Norbu N."/>
            <person name="Novod N."/>
            <person name="O'Neill B."/>
            <person name="Osman S."/>
            <person name="Markiewicz E."/>
            <person name="Oyono O.L."/>
            <person name="Patti C."/>
            <person name="Phunkhang P."/>
            <person name="Pierre F."/>
            <person name="Priest M."/>
            <person name="Raghuraman S."/>
            <person name="Rege F."/>
            <person name="Reyes R."/>
            <person name="Rise C."/>
            <person name="Rogov P."/>
            <person name="Ross K."/>
            <person name="Ryan E."/>
            <person name="Settipalli S."/>
            <person name="Shea T."/>
            <person name="Sherpa N."/>
            <person name="Shi L."/>
            <person name="Shih D."/>
            <person name="Sparrow T."/>
            <person name="Spaulding J."/>
            <person name="Stalker J."/>
            <person name="Stange-Thomann N."/>
            <person name="Stavropoulos S."/>
            <person name="Stone C."/>
            <person name="Strader C."/>
            <person name="Tesfaye S."/>
            <person name="Thomson T."/>
            <person name="Thoulutsang Y."/>
            <person name="Thoulutsang D."/>
            <person name="Topham K."/>
            <person name="Topping I."/>
            <person name="Tsamla T."/>
            <person name="Vassiliev H."/>
            <person name="Vo A."/>
            <person name="Wangchuk T."/>
            <person name="Wangdi T."/>
            <person name="Weiand M."/>
            <person name="Wilkinson J."/>
            <person name="Wilson A."/>
            <person name="Yadav S."/>
            <person name="Young G."/>
            <person name="Yu Q."/>
            <person name="Zembek L."/>
            <person name="Zhong D."/>
            <person name="Zimmer A."/>
            <person name="Zwirko Z."/>
            <person name="Jaffe D.B."/>
            <person name="Alvarez P."/>
            <person name="Brockman W."/>
            <person name="Butler J."/>
            <person name="Chin C."/>
            <person name="Gnerre S."/>
            <person name="MacCallum I."/>
            <person name="Graves J.A."/>
            <person name="Ponting C.P."/>
            <person name="Breen M."/>
            <person name="Samollow P.B."/>
            <person name="Lander E.S."/>
            <person name="Lindblad-Toh K."/>
        </authorList>
    </citation>
    <scope>NUCLEOTIDE SEQUENCE [LARGE SCALE GENOMIC DNA]</scope>
</reference>
<dbReference type="eggNOG" id="KOG1721">
    <property type="taxonomic scope" value="Eukaryota"/>
</dbReference>
<name>H9H659_MONDO</name>
<evidence type="ECO:0000259" key="14">
    <source>
        <dbReference type="PROSITE" id="PS50805"/>
    </source>
</evidence>
<dbReference type="SMART" id="SM00349">
    <property type="entry name" value="KRAB"/>
    <property type="match status" value="1"/>
</dbReference>
<dbReference type="GO" id="GO:0008270">
    <property type="term" value="F:zinc ion binding"/>
    <property type="evidence" value="ECO:0007669"/>
    <property type="project" value="UniProtKB-KW"/>
</dbReference>
<evidence type="ECO:0000256" key="9">
    <source>
        <dbReference type="ARBA" id="ARBA00023125"/>
    </source>
</evidence>
<feature type="domain" description="C2H2-type" evidence="13">
    <location>
        <begin position="243"/>
        <end position="270"/>
    </location>
</feature>
<dbReference type="FunFam" id="3.30.160.60:FF:000459">
    <property type="entry name" value="Zinc finger with KRAB and SCAN domains 1"/>
    <property type="match status" value="1"/>
</dbReference>
<feature type="domain" description="C2H2-type" evidence="13">
    <location>
        <begin position="215"/>
        <end position="242"/>
    </location>
</feature>
<evidence type="ECO:0000256" key="8">
    <source>
        <dbReference type="ARBA" id="ARBA00023015"/>
    </source>
</evidence>
<dbReference type="Ensembl" id="ENSMODT00000006493.4">
    <property type="protein sequence ID" value="ENSMODP00000006361.3"/>
    <property type="gene ID" value="ENSMODG00000006445.4"/>
</dbReference>
<keyword evidence="4" id="KW-0479">Metal-binding</keyword>
<reference evidence="15" key="3">
    <citation type="submission" date="2025-09" db="UniProtKB">
        <authorList>
            <consortium name="Ensembl"/>
        </authorList>
    </citation>
    <scope>IDENTIFICATION</scope>
</reference>
<dbReference type="PROSITE" id="PS50805">
    <property type="entry name" value="KRAB"/>
    <property type="match status" value="1"/>
</dbReference>
<feature type="domain" description="C2H2-type" evidence="13">
    <location>
        <begin position="299"/>
        <end position="326"/>
    </location>
</feature>
<evidence type="ECO:0000256" key="7">
    <source>
        <dbReference type="ARBA" id="ARBA00022833"/>
    </source>
</evidence>
<accession>H9H659</accession>
<reference evidence="15" key="2">
    <citation type="submission" date="2025-08" db="UniProtKB">
        <authorList>
            <consortium name="Ensembl"/>
        </authorList>
    </citation>
    <scope>IDENTIFICATION</scope>
</reference>
<evidence type="ECO:0000313" key="16">
    <source>
        <dbReference type="Proteomes" id="UP000002280"/>
    </source>
</evidence>
<feature type="domain" description="C2H2-type" evidence="13">
    <location>
        <begin position="271"/>
        <end position="298"/>
    </location>
</feature>
<proteinExistence type="inferred from homology"/>
<evidence type="ECO:0000256" key="12">
    <source>
        <dbReference type="PROSITE-ProRule" id="PRU00042"/>
    </source>
</evidence>
<evidence type="ECO:0000256" key="2">
    <source>
        <dbReference type="ARBA" id="ARBA00004123"/>
    </source>
</evidence>
<keyword evidence="11" id="KW-0539">Nucleus</keyword>
<keyword evidence="10" id="KW-0804">Transcription</keyword>
<organism evidence="15 16">
    <name type="scientific">Monodelphis domestica</name>
    <name type="common">Gray short-tailed opossum</name>
    <dbReference type="NCBI Taxonomy" id="13616"/>
    <lineage>
        <taxon>Eukaryota</taxon>
        <taxon>Metazoa</taxon>
        <taxon>Chordata</taxon>
        <taxon>Craniata</taxon>
        <taxon>Vertebrata</taxon>
        <taxon>Euteleostomi</taxon>
        <taxon>Mammalia</taxon>
        <taxon>Metatheria</taxon>
        <taxon>Didelphimorphia</taxon>
        <taxon>Didelphidae</taxon>
        <taxon>Monodelphis</taxon>
    </lineage>
</organism>
<dbReference type="PROSITE" id="PS50157">
    <property type="entry name" value="ZINC_FINGER_C2H2_2"/>
    <property type="match status" value="4"/>
</dbReference>
<protein>
    <submittedName>
        <fullName evidence="15">Uncharacterized protein</fullName>
    </submittedName>
</protein>
<evidence type="ECO:0000256" key="6">
    <source>
        <dbReference type="ARBA" id="ARBA00022771"/>
    </source>
</evidence>
<keyword evidence="8" id="KW-0805">Transcription regulation</keyword>
<keyword evidence="7" id="KW-0862">Zinc</keyword>
<dbReference type="AlphaFoldDB" id="H9H659"/>
<dbReference type="Bgee" id="ENSMODG00000006445">
    <property type="expression patterns" value="Expressed in skeleton of lower jaw and 17 other cell types or tissues"/>
</dbReference>
<dbReference type="FunFam" id="3.30.160.60:FF:002547">
    <property type="match status" value="1"/>
</dbReference>
<dbReference type="PROSITE" id="PS00028">
    <property type="entry name" value="ZINC_FINGER_C2H2_1"/>
    <property type="match status" value="4"/>
</dbReference>
<dbReference type="GO" id="GO:0005634">
    <property type="term" value="C:nucleus"/>
    <property type="evidence" value="ECO:0007669"/>
    <property type="project" value="UniProtKB-SubCell"/>
</dbReference>
<dbReference type="GO" id="GO:0003700">
    <property type="term" value="F:DNA-binding transcription factor activity"/>
    <property type="evidence" value="ECO:0000318"/>
    <property type="project" value="GO_Central"/>
</dbReference>
<evidence type="ECO:0000256" key="1">
    <source>
        <dbReference type="ARBA" id="ARBA00003767"/>
    </source>
</evidence>
<sequence>MKNLVPRTQSNMIISLQASALLEGEVGVGSPPKEGNPTQESIPALQPFIQLQGSSEAISFSQLGRKDVSDVRAMRKHKGWSSMGDVVLTRQEKDIALAPVSNIEEKEGGTSGVLTARFQESLTFKDVAVEFTWEEWRHLDPAQRALHRNVMLENYENLVSIEGKIRLEMKEMTAELSLSGEETQRQRCIGDGACDSTWRENLDVHQRIHTGEKRFECNHCGKAFRSRNRLVTHQNVHTGEKPYECNQCGKVFTYESRLNVHQRIHTGEKPFKCNQCGKAFTHKSGLTVHQRIHSGEKPYECNLCGKAFSQKSSLTVHQRIHSGEKPYDCYRLSKILSQKSTLIFSQPLPSQ</sequence>
<dbReference type="InterPro" id="IPR013087">
    <property type="entry name" value="Znf_C2H2_type"/>
</dbReference>
<dbReference type="HOGENOM" id="CLU_002678_0_7_1"/>
<dbReference type="Gene3D" id="6.10.140.140">
    <property type="match status" value="1"/>
</dbReference>
<dbReference type="PANTHER" id="PTHR24381">
    <property type="entry name" value="ZINC FINGER PROTEIN"/>
    <property type="match status" value="1"/>
</dbReference>
<dbReference type="PANTHER" id="PTHR24381:SF390">
    <property type="entry name" value="ZINC FINGER PROTEIN 37 HOMOLOG"/>
    <property type="match status" value="1"/>
</dbReference>
<keyword evidence="5" id="KW-0677">Repeat</keyword>
<dbReference type="Proteomes" id="UP000002280">
    <property type="component" value="Unplaced"/>
</dbReference>
<dbReference type="InterPro" id="IPR036051">
    <property type="entry name" value="KRAB_dom_sf"/>
</dbReference>
<dbReference type="InterPro" id="IPR036236">
    <property type="entry name" value="Znf_C2H2_sf"/>
</dbReference>
<dbReference type="GO" id="GO:0000978">
    <property type="term" value="F:RNA polymerase II cis-regulatory region sequence-specific DNA binding"/>
    <property type="evidence" value="ECO:0000318"/>
    <property type="project" value="GO_Central"/>
</dbReference>
<dbReference type="CDD" id="cd07765">
    <property type="entry name" value="KRAB_A-box"/>
    <property type="match status" value="1"/>
</dbReference>